<feature type="transmembrane region" description="Helical" evidence="6">
    <location>
        <begin position="95"/>
        <end position="115"/>
    </location>
</feature>
<dbReference type="InterPro" id="IPR000620">
    <property type="entry name" value="EamA_dom"/>
</dbReference>
<dbReference type="Gene3D" id="1.10.3730.20">
    <property type="match status" value="1"/>
</dbReference>
<feature type="transmembrane region" description="Helical" evidence="6">
    <location>
        <begin position="152"/>
        <end position="170"/>
    </location>
</feature>
<keyword evidence="5 6" id="KW-0472">Membrane</keyword>
<feature type="transmembrane region" description="Helical" evidence="6">
    <location>
        <begin position="269"/>
        <end position="288"/>
    </location>
</feature>
<dbReference type="InterPro" id="IPR050638">
    <property type="entry name" value="AA-Vitamin_Transporters"/>
</dbReference>
<dbReference type="Proteomes" id="UP000075320">
    <property type="component" value="Unassembled WGS sequence"/>
</dbReference>
<evidence type="ECO:0000256" key="2">
    <source>
        <dbReference type="ARBA" id="ARBA00007362"/>
    </source>
</evidence>
<feature type="transmembrane region" description="Helical" evidence="6">
    <location>
        <begin position="70"/>
        <end position="89"/>
    </location>
</feature>
<proteinExistence type="inferred from homology"/>
<feature type="transmembrane region" description="Helical" evidence="6">
    <location>
        <begin position="12"/>
        <end position="30"/>
    </location>
</feature>
<dbReference type="PANTHER" id="PTHR32322">
    <property type="entry name" value="INNER MEMBRANE TRANSPORTER"/>
    <property type="match status" value="1"/>
</dbReference>
<evidence type="ECO:0000256" key="4">
    <source>
        <dbReference type="ARBA" id="ARBA00022989"/>
    </source>
</evidence>
<dbReference type="SUPFAM" id="SSF103481">
    <property type="entry name" value="Multidrug resistance efflux transporter EmrE"/>
    <property type="match status" value="2"/>
</dbReference>
<comment type="similarity">
    <text evidence="2">Belongs to the EamA transporter family.</text>
</comment>
<gene>
    <name evidence="8" type="ORF">AZI86_03275</name>
</gene>
<comment type="subcellular location">
    <subcellularLocation>
        <location evidence="1">Membrane</location>
        <topology evidence="1">Multi-pass membrane protein</topology>
    </subcellularLocation>
</comment>
<feature type="transmembrane region" description="Helical" evidence="6">
    <location>
        <begin position="243"/>
        <end position="263"/>
    </location>
</feature>
<dbReference type="EMBL" id="LUKE01000001">
    <property type="protein sequence ID" value="KYG66099.1"/>
    <property type="molecule type" value="Genomic_DNA"/>
</dbReference>
<evidence type="ECO:0000313" key="8">
    <source>
        <dbReference type="EMBL" id="KYG66099.1"/>
    </source>
</evidence>
<feature type="transmembrane region" description="Helical" evidence="6">
    <location>
        <begin position="212"/>
        <end position="231"/>
    </location>
</feature>
<name>A0A150WP77_BDEBC</name>
<feature type="transmembrane region" description="Helical" evidence="6">
    <location>
        <begin position="182"/>
        <end position="200"/>
    </location>
</feature>
<dbReference type="PANTHER" id="PTHR32322:SF2">
    <property type="entry name" value="EAMA DOMAIN-CONTAINING PROTEIN"/>
    <property type="match status" value="1"/>
</dbReference>
<feature type="transmembrane region" description="Helical" evidence="6">
    <location>
        <begin position="42"/>
        <end position="58"/>
    </location>
</feature>
<dbReference type="OrthoDB" id="5290405at2"/>
<evidence type="ECO:0000256" key="1">
    <source>
        <dbReference type="ARBA" id="ARBA00004141"/>
    </source>
</evidence>
<evidence type="ECO:0000256" key="6">
    <source>
        <dbReference type="SAM" id="Phobius"/>
    </source>
</evidence>
<comment type="caution">
    <text evidence="8">The sequence shown here is derived from an EMBL/GenBank/DDBJ whole genome shotgun (WGS) entry which is preliminary data.</text>
</comment>
<keyword evidence="9" id="KW-1185">Reference proteome</keyword>
<feature type="transmembrane region" description="Helical" evidence="6">
    <location>
        <begin position="127"/>
        <end position="146"/>
    </location>
</feature>
<reference evidence="8 9" key="1">
    <citation type="submission" date="2016-03" db="EMBL/GenBank/DDBJ databases">
        <authorList>
            <person name="Ploux O."/>
        </authorList>
    </citation>
    <scope>NUCLEOTIDE SEQUENCE [LARGE SCALE GENOMIC DNA]</scope>
    <source>
        <strain evidence="8 9">R0</strain>
    </source>
</reference>
<evidence type="ECO:0000256" key="3">
    <source>
        <dbReference type="ARBA" id="ARBA00022692"/>
    </source>
</evidence>
<protein>
    <recommendedName>
        <fullName evidence="7">EamA domain-containing protein</fullName>
    </recommendedName>
</protein>
<keyword evidence="4 6" id="KW-1133">Transmembrane helix</keyword>
<evidence type="ECO:0000256" key="5">
    <source>
        <dbReference type="ARBA" id="ARBA00023136"/>
    </source>
</evidence>
<organism evidence="8 9">
    <name type="scientific">Bdellovibrio bacteriovorus</name>
    <dbReference type="NCBI Taxonomy" id="959"/>
    <lineage>
        <taxon>Bacteria</taxon>
        <taxon>Pseudomonadati</taxon>
        <taxon>Bdellovibrionota</taxon>
        <taxon>Bdellovibrionia</taxon>
        <taxon>Bdellovibrionales</taxon>
        <taxon>Pseudobdellovibrionaceae</taxon>
        <taxon>Bdellovibrio</taxon>
    </lineage>
</organism>
<dbReference type="RefSeq" id="WP_061833665.1">
    <property type="nucleotide sequence ID" value="NZ_LUKE01000001.1"/>
</dbReference>
<dbReference type="GO" id="GO:0016020">
    <property type="term" value="C:membrane"/>
    <property type="evidence" value="ECO:0007669"/>
    <property type="project" value="UniProtKB-SubCell"/>
</dbReference>
<dbReference type="AlphaFoldDB" id="A0A150WP77"/>
<feature type="domain" description="EamA" evidence="7">
    <location>
        <begin position="11"/>
        <end position="142"/>
    </location>
</feature>
<sequence>MMNPRLRGTIEISIASACFGFLGIFGKWAFQNGLSVGELLSYRFTLAALLIWIFLLLFRPQWVRLSFKQTAIAALLGIFGYAFFSTLYFEAVQGLSVTLAALLLYTYPFWVNIFSHAFTHDKISRKEALCLVMASIGLVLLLWGHIEVHNAWAILMGLGSAISYAVYVMLSGRLQKTVRPVSSALYVITFGALALALFHQPPFGQIRNLTEVQASSIIGLAVICTVIPLILELAALQKLRSKEVALLMMIEPITAALMGAMIFHESLSLRQLAGALLIAIALFLNTTAKSLSQTET</sequence>
<keyword evidence="3 6" id="KW-0812">Transmembrane</keyword>
<evidence type="ECO:0000313" key="9">
    <source>
        <dbReference type="Proteomes" id="UP000075320"/>
    </source>
</evidence>
<dbReference type="Pfam" id="PF00892">
    <property type="entry name" value="EamA"/>
    <property type="match status" value="2"/>
</dbReference>
<dbReference type="InterPro" id="IPR037185">
    <property type="entry name" value="EmrE-like"/>
</dbReference>
<evidence type="ECO:0000259" key="7">
    <source>
        <dbReference type="Pfam" id="PF00892"/>
    </source>
</evidence>
<accession>A0A150WP77</accession>
<feature type="domain" description="EamA" evidence="7">
    <location>
        <begin position="152"/>
        <end position="286"/>
    </location>
</feature>